<keyword evidence="4 9" id="KW-0472">Membrane</keyword>
<feature type="domain" description="Cadherin" evidence="13">
    <location>
        <begin position="1208"/>
        <end position="1331"/>
    </location>
</feature>
<evidence type="ECO:0000256" key="6">
    <source>
        <dbReference type="PROSITE-ProRule" id="PRU00043"/>
    </source>
</evidence>
<feature type="domain" description="Cadherin" evidence="13">
    <location>
        <begin position="743"/>
        <end position="859"/>
    </location>
</feature>
<dbReference type="Proteomes" id="UP001303046">
    <property type="component" value="Unassembled WGS sequence"/>
</dbReference>
<feature type="domain" description="Cadherin" evidence="13">
    <location>
        <begin position="1658"/>
        <end position="1768"/>
    </location>
</feature>
<keyword evidence="5 7" id="KW-1015">Disulfide bond</keyword>
<feature type="disulfide bond" evidence="7">
    <location>
        <begin position="2577"/>
        <end position="2586"/>
    </location>
</feature>
<evidence type="ECO:0000256" key="2">
    <source>
        <dbReference type="ARBA" id="ARBA00022737"/>
    </source>
</evidence>
<dbReference type="PROSITE" id="PS00232">
    <property type="entry name" value="CADHERIN_1"/>
    <property type="match status" value="6"/>
</dbReference>
<dbReference type="SMART" id="SM00282">
    <property type="entry name" value="LamG"/>
    <property type="match status" value="1"/>
</dbReference>
<dbReference type="Gene3D" id="4.10.900.10">
    <property type="entry name" value="TCF3-CBD (Catenin binding domain)"/>
    <property type="match status" value="1"/>
</dbReference>
<dbReference type="InterPro" id="IPR039808">
    <property type="entry name" value="Cadherin"/>
</dbReference>
<dbReference type="PROSITE" id="PS00010">
    <property type="entry name" value="ASX_HYDROXYL"/>
    <property type="match status" value="1"/>
</dbReference>
<feature type="domain" description="Cadherin" evidence="13">
    <location>
        <begin position="974"/>
        <end position="1089"/>
    </location>
</feature>
<accession>A0ABR1BS50</accession>
<gene>
    <name evidence="14" type="primary">Necator_chrI.g2455</name>
    <name evidence="14" type="ORF">RB195_006327</name>
</gene>
<dbReference type="SMART" id="SM00112">
    <property type="entry name" value="CA"/>
    <property type="match status" value="15"/>
</dbReference>
<dbReference type="PROSITE" id="PS01186">
    <property type="entry name" value="EGF_2"/>
    <property type="match status" value="1"/>
</dbReference>
<dbReference type="PANTHER" id="PTHR24027:SF438">
    <property type="entry name" value="CADHERIN 23"/>
    <property type="match status" value="1"/>
</dbReference>
<feature type="domain" description="EGF-like" evidence="12">
    <location>
        <begin position="2552"/>
        <end position="2587"/>
    </location>
</feature>
<keyword evidence="9" id="KW-0812">Transmembrane</keyword>
<feature type="domain" description="EGF-like" evidence="12">
    <location>
        <begin position="2305"/>
        <end position="2342"/>
    </location>
</feature>
<feature type="transmembrane region" description="Helical" evidence="9">
    <location>
        <begin position="2843"/>
        <end position="2864"/>
    </location>
</feature>
<feature type="domain" description="Cadherin" evidence="13">
    <location>
        <begin position="883"/>
        <end position="973"/>
    </location>
</feature>
<feature type="domain" description="Cadherin" evidence="13">
    <location>
        <begin position="1433"/>
        <end position="1542"/>
    </location>
</feature>
<feature type="domain" description="Laminin G" evidence="11">
    <location>
        <begin position="2343"/>
        <end position="2538"/>
    </location>
</feature>
<dbReference type="PROSITE" id="PS50268">
    <property type="entry name" value="CADHERIN_2"/>
    <property type="match status" value="15"/>
</dbReference>
<evidence type="ECO:0000256" key="8">
    <source>
        <dbReference type="SAM" id="MobiDB-lite"/>
    </source>
</evidence>
<feature type="domain" description="Cadherin" evidence="13">
    <location>
        <begin position="1332"/>
        <end position="1432"/>
    </location>
</feature>
<dbReference type="PROSITE" id="PS50025">
    <property type="entry name" value="LAM_G_DOMAIN"/>
    <property type="match status" value="1"/>
</dbReference>
<dbReference type="SUPFAM" id="SSF49313">
    <property type="entry name" value="Cadherin-like"/>
    <property type="match status" value="14"/>
</dbReference>
<evidence type="ECO:0000256" key="5">
    <source>
        <dbReference type="ARBA" id="ARBA00023157"/>
    </source>
</evidence>
<organism evidence="14 15">
    <name type="scientific">Necator americanus</name>
    <name type="common">Human hookworm</name>
    <dbReference type="NCBI Taxonomy" id="51031"/>
    <lineage>
        <taxon>Eukaryota</taxon>
        <taxon>Metazoa</taxon>
        <taxon>Ecdysozoa</taxon>
        <taxon>Nematoda</taxon>
        <taxon>Chromadorea</taxon>
        <taxon>Rhabditida</taxon>
        <taxon>Rhabditina</taxon>
        <taxon>Rhabditomorpha</taxon>
        <taxon>Strongyloidea</taxon>
        <taxon>Ancylostomatidae</taxon>
        <taxon>Bunostominae</taxon>
        <taxon>Necator</taxon>
    </lineage>
</organism>
<keyword evidence="2" id="KW-0677">Repeat</keyword>
<dbReference type="InterPro" id="IPR013320">
    <property type="entry name" value="ConA-like_dom_sf"/>
</dbReference>
<dbReference type="SMART" id="SM00181">
    <property type="entry name" value="EGF"/>
    <property type="match status" value="3"/>
</dbReference>
<dbReference type="InterPro" id="IPR002126">
    <property type="entry name" value="Cadherin-like_dom"/>
</dbReference>
<dbReference type="Pfam" id="PF24613">
    <property type="entry name" value="EGF_Hmr-1"/>
    <property type="match status" value="1"/>
</dbReference>
<proteinExistence type="predicted"/>
<keyword evidence="7" id="KW-0245">EGF-like domain</keyword>
<feature type="chain" id="PRO_5046694373" description="Cadherin domain protein" evidence="10">
    <location>
        <begin position="21"/>
        <end position="2993"/>
    </location>
</feature>
<evidence type="ECO:0000313" key="15">
    <source>
        <dbReference type="Proteomes" id="UP001303046"/>
    </source>
</evidence>
<dbReference type="InterPro" id="IPR056448">
    <property type="entry name" value="EGF_Hmr-1"/>
</dbReference>
<dbReference type="InterPro" id="IPR020894">
    <property type="entry name" value="Cadherin_CS"/>
</dbReference>
<dbReference type="Pfam" id="PF22417">
    <property type="entry name" value="Hmr1_E-cad-like"/>
    <property type="match status" value="1"/>
</dbReference>
<dbReference type="CDD" id="cd00054">
    <property type="entry name" value="EGF_CA"/>
    <property type="match status" value="1"/>
</dbReference>
<reference evidence="14 15" key="1">
    <citation type="submission" date="2023-08" db="EMBL/GenBank/DDBJ databases">
        <title>A Necator americanus chromosomal reference genome.</title>
        <authorList>
            <person name="Ilik V."/>
            <person name="Petrzelkova K.J."/>
            <person name="Pardy F."/>
            <person name="Fuh T."/>
            <person name="Niatou-Singa F.S."/>
            <person name="Gouil Q."/>
            <person name="Baker L."/>
            <person name="Ritchie M.E."/>
            <person name="Jex A.R."/>
            <person name="Gazzola D."/>
            <person name="Li H."/>
            <person name="Toshio Fujiwara R."/>
            <person name="Zhan B."/>
            <person name="Aroian R.V."/>
            <person name="Pafco B."/>
            <person name="Schwarz E.M."/>
        </authorList>
    </citation>
    <scope>NUCLEOTIDE SEQUENCE [LARGE SCALE GENOMIC DNA]</scope>
    <source>
        <strain evidence="14 15">Aroian</strain>
        <tissue evidence="14">Whole animal</tissue>
    </source>
</reference>
<feature type="domain" description="Cadherin" evidence="13">
    <location>
        <begin position="1837"/>
        <end position="1936"/>
    </location>
</feature>
<comment type="caution">
    <text evidence="14">The sequence shown here is derived from an EMBL/GenBank/DDBJ whole genome shotgun (WGS) entry which is preliminary data.</text>
</comment>
<dbReference type="PRINTS" id="PR00205">
    <property type="entry name" value="CADHERIN"/>
</dbReference>
<feature type="domain" description="Cadherin" evidence="13">
    <location>
        <begin position="363"/>
        <end position="415"/>
    </location>
</feature>
<dbReference type="InterPro" id="IPR015919">
    <property type="entry name" value="Cadherin-like_sf"/>
</dbReference>
<dbReference type="Pfam" id="PF02210">
    <property type="entry name" value="Laminin_G_2"/>
    <property type="match status" value="1"/>
</dbReference>
<comment type="caution">
    <text evidence="7">Lacks conserved residue(s) required for the propagation of feature annotation.</text>
</comment>
<dbReference type="PROSITE" id="PS50026">
    <property type="entry name" value="EGF_3"/>
    <property type="match status" value="2"/>
</dbReference>
<dbReference type="InterPro" id="IPR001881">
    <property type="entry name" value="EGF-like_Ca-bd_dom"/>
</dbReference>
<evidence type="ECO:0000256" key="3">
    <source>
        <dbReference type="ARBA" id="ARBA00022837"/>
    </source>
</evidence>
<feature type="domain" description="Cadherin" evidence="13">
    <location>
        <begin position="524"/>
        <end position="637"/>
    </location>
</feature>
<keyword evidence="3 6" id="KW-0106">Calcium</keyword>
<dbReference type="Pfam" id="PF00028">
    <property type="entry name" value="Cadherin"/>
    <property type="match status" value="10"/>
</dbReference>
<feature type="signal peptide" evidence="10">
    <location>
        <begin position="1"/>
        <end position="20"/>
    </location>
</feature>
<dbReference type="SUPFAM" id="SSF49899">
    <property type="entry name" value="Concanavalin A-like lectins/glucanases"/>
    <property type="match status" value="2"/>
</dbReference>
<dbReference type="SMART" id="SM00179">
    <property type="entry name" value="EGF_CA"/>
    <property type="match status" value="1"/>
</dbReference>
<feature type="region of interest" description="Disordered" evidence="8">
    <location>
        <begin position="2972"/>
        <end position="2993"/>
    </location>
</feature>
<dbReference type="InterPro" id="IPR027397">
    <property type="entry name" value="Catenin-bd_sf"/>
</dbReference>
<dbReference type="Gene3D" id="2.60.120.200">
    <property type="match status" value="2"/>
</dbReference>
<dbReference type="InterPro" id="IPR000152">
    <property type="entry name" value="EGF-type_Asp/Asn_hydroxyl_site"/>
</dbReference>
<dbReference type="Pfam" id="PF24811">
    <property type="entry name" value="Ig_Shg"/>
    <property type="match status" value="1"/>
</dbReference>
<feature type="domain" description="Cadherin" evidence="13">
    <location>
        <begin position="1093"/>
        <end position="1207"/>
    </location>
</feature>
<dbReference type="EMBL" id="JAVFWL010000001">
    <property type="protein sequence ID" value="KAK6729214.1"/>
    <property type="molecule type" value="Genomic_DNA"/>
</dbReference>
<evidence type="ECO:0000259" key="11">
    <source>
        <dbReference type="PROSITE" id="PS50025"/>
    </source>
</evidence>
<evidence type="ECO:0008006" key="16">
    <source>
        <dbReference type="Google" id="ProtNLM"/>
    </source>
</evidence>
<feature type="domain" description="Cadherin" evidence="13">
    <location>
        <begin position="418"/>
        <end position="523"/>
    </location>
</feature>
<evidence type="ECO:0000256" key="7">
    <source>
        <dbReference type="PROSITE-ProRule" id="PRU00076"/>
    </source>
</evidence>
<dbReference type="CDD" id="cd11304">
    <property type="entry name" value="Cadherin_repeat"/>
    <property type="match status" value="14"/>
</dbReference>
<keyword evidence="15" id="KW-1185">Reference proteome</keyword>
<keyword evidence="9" id="KW-1133">Transmembrane helix</keyword>
<dbReference type="InterPro" id="IPR000742">
    <property type="entry name" value="EGF"/>
</dbReference>
<sequence length="2993" mass="332805">MAVELASLLLLHCIFSGVFTERSTFVVRKDAAVGWLVADLRHSFLAGDDEILSILPSPYFRLFSINDFGQVITTRPMPGNVIRFPLYVMATHDIYQRVISIYIEIADSPYKFYLDHYKTTISEKTENGSLLLFSRPLTIKDLPTTQTVRFAPVSPIDGFPITIISGEDTKGRGFASIQLSDVLESRGLDRMEFYLGAFTESGRDIGNCKVTILVQEAALEPPKFDASHYFTTIGQLSANSIVMRVNARSAKRLVQYSLQQSYSAFEIAPFSGDIYTTSNVVPGRYELRVVARDRIGQESIATVTVLVEKKKGESVKSSGRQRRELSEAVVVKVRENTKELFRKLIPLHNGERIQAAPIVREHFTILPDGTVKVTKSLNFEKTHELSETIEIEGKKKSRIQTVRIEVADVDEPPAFVNGPVPFLAVVPIETPVGFHVYKFVARDEGGDGDNDVEYRLINTEPSGMFTVDSSTGVVRTAVRQYKEGQTYRVLVQAIDKTPSDNKTKQESEVAKLDILAGDRPPQFLQQHYSVYLAEDSLVDYSVADVRAHRFRAIDDRRSKGELTYSLYGYHGGQREETSVFGIDPKSGVVHLRRLLDFDDPSQPKLYKLIVFASEDGKESSVPVDVQITDVNDNAPVFSRPLYTTQVREDFPIGNTILKVRTEDKDSGENARVRYSVDNDNFTINEKGEISAKNRLDADQFKERFFIYRFNVTATDFGNPPLSSNATVHIRTENTNDEAPVFFPTRHYTAYIAEDAQGGTPVVQIQARDPDRDQVEYAFVDKQGRETYETNLFHIDKDTGLIKLRPGVHATDLLRNDSPYNLTVIARDDGSCCSTESTQHLAMATVLIGIEDVNNNKPEFRSCASYGEMAKIQEGVYKKDPPIIIKVEATDEDSSSNGQIVYSLYYAQTESRKPFVIDKLTGVLTPSPHVIFDRETRPREDVTVKATDRGDRPLIGFCQFSIEVVDVNDNAPQFDRASYETSISRSETIGTSILTVFAFDNDAPHNANITYHLEADPSAGEEFQGDSSFFRILNQHSGEITLIRVIPKTEKKDKFVFNVVADDNGIPESQRTTVQVTIKIHEKQQSAPRWQSSTDCKKEVTVVENTEMNKVLLRCRAVAGDGLKSSIVYKLTNGAVSRPGKPDAKFRQFNKVEDGREWVEVVIMEPLDYEQSQNYTLTLTATDVNSHVSSSRSFVVLVQDVNDVVPQFTVDLFTGTVDEELTPAEYLEKFGRKPITTVKAVDLDSNGPQNEVHYRILDIPGGNGAHLFRIDELTGEIWPNAKFDREQKDMYILTVEARDNSPSALPGAMGPNKDNVKVQIVIGDVNDNAPSFDETKYIGKVLENADPGHDIITIKAHDMDKHSTLRYDVVAAQGGRIPFGARTDSGAIFVKEPLDYEQESVYHLRLLVSDGRHNASTDVFIYVEDVNDNAPVFEQPSYSTTILEEDPDIPKVLFHVRATDADKDEKSRRIVYLLEGQGAGEFFRIGRESGEIELIKALDRDPPSGVPTWNFIVQAVDDDGRGLIGYADVQVNLKDINDNAPIFADDLYGYVEENREPHTRDGVYFMDVRATDYDDPTTDNAKLEYSIVLNKEIDGVPIFRIDPSSGKIFAMRALDRELPSEREFVIEVRATDRGTPPREGAANVTIKVLDKNDNTPSFERAQYDAIVAETMPVGSAVISVSATDPDDEAIDNLFTYTLADDSKYFYMTTDRDSSDSYVGVLRVKRPLDYEDPAQREGFRLRVRVSDGLHDATSNIVVQLVDENDHSPEIIGPTEVRIFEDVPRHTIVAKYNVTDRDANDRASDLSLPFGLDNSLAKSRFSSYVSPQERAIQVFVMKNISEDTPIGTVLDTFKAHDPTLPTFNYTFRINRQSDPKRQFTIDQDGTLRVAQRLDREDISSYKLIIEAFDAAGNVGTQLVAVYLRDVNDNGPEPYTVPKYCVFPENTPVNQQGTCEIRCTDKDSPEYGPPFNMQLDQSKWKYGEFLSVTFDAHGDGGNGSMTIRPLVVFDREAANPGKILEIPLILTDRADRTNHASVHVIIGDENDNPMHDGKMTITVNSYLGKLKKTQIGRVYVEDLDDWDLGDKTFTWRDSLPGFELSPRGEITMDANMPPGTYHMSSNVHDNRRNENAVGYVTVNVLLVPEVAFVNQGSMQLLLAEDSNLQSPEDFIRPDANGKSMMNTFTQEMIKYMGGNVVLDVFSVQLDYATLQTRTVPVLNIRFSAHGSPYKDSTQLNGLISANRFDLQNKMSATIVGVGIDMCKFTVCDSGCQTVSTADFNGVVVSANSTVLVGVNAQSKDECTCPVWRPPAACQSGLCHNEGVCHNTHPGFFCECRNDLLKGPRCQGTTRSFSGDGYAWYKPMPACTSLNISMQFMTLQPDAVLFYNGPMDTKNSEQQIDYRDYIIIQLRGGRLAMEMSMNGIAPVSLEVPSTPLNDGTWHELAVTQIGKFIELVVDQCRFLGAGSDDTSCRKSVYTPDDDERLNIVAPVQIGGLAPLTAGQAYPSAIPHSGLNGCIRNLRVNDDQYDLATPSFEKNSAAGCKLWGGACDSNAIDSLTHCVHGDCYADVQGSTPMIPKCICDPGWGGPRCEKKIEWIQMQSGGFIDYSPKIAFPEQTNDIELLFIPGRVTGAAELTYGADKSQNYVSTSAEMTSDGLTPMAKFDLGGVRNSLTQLKISELSLKENSSYWMHFTRNPTRASLSIDNSYYSSQVLDPTANSQSFALQVSELFLGTHSGGRGFQGCVGTYRWSNQNLPLRRPSNQAIDPDDESIVSITKSEGVSDGCSLLITCAQLPIGYCSGTMVCMDFWKGAFCTCPDGANAMLGDDGQLVGCGETLAVAKLGISNPAIILILVSLVLLIMLVMLMLVYARRQTTPFESVRPEDLNRDNLRPYAIEGGGEADNDQYSIANLRKPVMPIDGNGLSLGPPAPVYTRPPIDDRLRSQLHDLESDQNAAPFDEIRIYEDEKDTVSVVTLESLGSLPDTERQQNGNWEPRFTS</sequence>
<evidence type="ECO:0000256" key="10">
    <source>
        <dbReference type="SAM" id="SignalP"/>
    </source>
</evidence>
<feature type="compositionally biased region" description="Polar residues" evidence="8">
    <location>
        <begin position="2982"/>
        <end position="2993"/>
    </location>
</feature>
<keyword evidence="10" id="KW-0732">Signal</keyword>
<dbReference type="InterPro" id="IPR001791">
    <property type="entry name" value="Laminin_G"/>
</dbReference>
<dbReference type="Gene3D" id="2.10.25.10">
    <property type="entry name" value="Laminin"/>
    <property type="match status" value="2"/>
</dbReference>
<evidence type="ECO:0000256" key="1">
    <source>
        <dbReference type="ARBA" id="ARBA00004370"/>
    </source>
</evidence>
<dbReference type="PROSITE" id="PS00022">
    <property type="entry name" value="EGF_1"/>
    <property type="match status" value="1"/>
</dbReference>
<evidence type="ECO:0000256" key="4">
    <source>
        <dbReference type="ARBA" id="ARBA00023136"/>
    </source>
</evidence>
<evidence type="ECO:0000256" key="9">
    <source>
        <dbReference type="SAM" id="Phobius"/>
    </source>
</evidence>
<feature type="domain" description="Cadherin" evidence="13">
    <location>
        <begin position="638"/>
        <end position="741"/>
    </location>
</feature>
<comment type="subcellular location">
    <subcellularLocation>
        <location evidence="1">Membrane</location>
    </subcellularLocation>
</comment>
<name>A0ABR1BS50_NECAM</name>
<evidence type="ECO:0000259" key="12">
    <source>
        <dbReference type="PROSITE" id="PS50026"/>
    </source>
</evidence>
<feature type="domain" description="Cadherin" evidence="13">
    <location>
        <begin position="1931"/>
        <end position="2047"/>
    </location>
</feature>
<dbReference type="InterPro" id="IPR056370">
    <property type="entry name" value="Shg-like_Ig-like"/>
</dbReference>
<feature type="domain" description="Cadherin" evidence="13">
    <location>
        <begin position="1550"/>
        <end position="1657"/>
    </location>
</feature>
<dbReference type="PANTHER" id="PTHR24027">
    <property type="entry name" value="CADHERIN-23"/>
    <property type="match status" value="1"/>
</dbReference>
<dbReference type="InterPro" id="IPR054522">
    <property type="entry name" value="Hmr1_C"/>
</dbReference>
<evidence type="ECO:0000259" key="13">
    <source>
        <dbReference type="PROSITE" id="PS50268"/>
    </source>
</evidence>
<protein>
    <recommendedName>
        <fullName evidence="16">Cadherin domain protein</fullName>
    </recommendedName>
</protein>
<dbReference type="Gene3D" id="2.60.40.60">
    <property type="entry name" value="Cadherins"/>
    <property type="match status" value="15"/>
</dbReference>
<evidence type="ECO:0000313" key="14">
    <source>
        <dbReference type="EMBL" id="KAK6729214.1"/>
    </source>
</evidence>
<dbReference type="CDD" id="cd00110">
    <property type="entry name" value="LamG"/>
    <property type="match status" value="1"/>
</dbReference>